<dbReference type="InterPro" id="IPR013534">
    <property type="entry name" value="Starch_synth_cat_dom"/>
</dbReference>
<name>A0A4R2KWQ7_9RHOB</name>
<comment type="pathway">
    <text evidence="3 8">Glycan biosynthesis; glycogen biosynthesis.</text>
</comment>
<dbReference type="HAMAP" id="MF_00484">
    <property type="entry name" value="Glycogen_synth"/>
    <property type="match status" value="1"/>
</dbReference>
<keyword evidence="6 8" id="KW-0808">Transferase</keyword>
<comment type="caution">
    <text evidence="11">The sequence shown here is derived from an EMBL/GenBank/DDBJ whole genome shotgun (WGS) entry which is preliminary data.</text>
</comment>
<dbReference type="CDD" id="cd03791">
    <property type="entry name" value="GT5_Glycogen_synthase_DULL1-like"/>
    <property type="match status" value="1"/>
</dbReference>
<keyword evidence="7 8" id="KW-0320">Glycogen biosynthesis</keyword>
<feature type="domain" description="Glycosyl transferase family 1" evidence="9">
    <location>
        <begin position="285"/>
        <end position="445"/>
    </location>
</feature>
<dbReference type="SUPFAM" id="SSF53756">
    <property type="entry name" value="UDP-Glycosyltransferase/glycogen phosphorylase"/>
    <property type="match status" value="1"/>
</dbReference>
<dbReference type="PANTHER" id="PTHR45825">
    <property type="entry name" value="GRANULE-BOUND STARCH SYNTHASE 1, CHLOROPLASTIC/AMYLOPLASTIC"/>
    <property type="match status" value="1"/>
</dbReference>
<feature type="domain" description="Starch synthase catalytic" evidence="10">
    <location>
        <begin position="3"/>
        <end position="235"/>
    </location>
</feature>
<dbReference type="NCBIfam" id="TIGR02095">
    <property type="entry name" value="glgA"/>
    <property type="match status" value="1"/>
</dbReference>
<dbReference type="EC" id="2.4.1.21" evidence="8"/>
<dbReference type="NCBIfam" id="NF001899">
    <property type="entry name" value="PRK00654.1-2"/>
    <property type="match status" value="1"/>
</dbReference>
<comment type="catalytic activity">
    <reaction evidence="1 8">
        <text>[(1-&gt;4)-alpha-D-glucosyl](n) + ADP-alpha-D-glucose = [(1-&gt;4)-alpha-D-glucosyl](n+1) + ADP + H(+)</text>
        <dbReference type="Rhea" id="RHEA:18189"/>
        <dbReference type="Rhea" id="RHEA-COMP:9584"/>
        <dbReference type="Rhea" id="RHEA-COMP:9587"/>
        <dbReference type="ChEBI" id="CHEBI:15378"/>
        <dbReference type="ChEBI" id="CHEBI:15444"/>
        <dbReference type="ChEBI" id="CHEBI:57498"/>
        <dbReference type="ChEBI" id="CHEBI:456216"/>
        <dbReference type="EC" id="2.4.1.21"/>
    </reaction>
</comment>
<evidence type="ECO:0000256" key="5">
    <source>
        <dbReference type="ARBA" id="ARBA00022676"/>
    </source>
</evidence>
<dbReference type="GO" id="GO:0005978">
    <property type="term" value="P:glycogen biosynthetic process"/>
    <property type="evidence" value="ECO:0007669"/>
    <property type="project" value="UniProtKB-UniRule"/>
</dbReference>
<dbReference type="RefSeq" id="WP_132544238.1">
    <property type="nucleotide sequence ID" value="NZ_SLWW01000007.1"/>
</dbReference>
<evidence type="ECO:0000256" key="7">
    <source>
        <dbReference type="ARBA" id="ARBA00023056"/>
    </source>
</evidence>
<evidence type="ECO:0000256" key="8">
    <source>
        <dbReference type="HAMAP-Rule" id="MF_00484"/>
    </source>
</evidence>
<protein>
    <recommendedName>
        <fullName evidence="8">Glycogen synthase</fullName>
        <ecNumber evidence="8">2.4.1.21</ecNumber>
    </recommendedName>
    <alternativeName>
        <fullName evidence="8">Starch [bacterial glycogen] synthase</fullName>
    </alternativeName>
</protein>
<keyword evidence="5 8" id="KW-0328">Glycosyltransferase</keyword>
<evidence type="ECO:0000256" key="3">
    <source>
        <dbReference type="ARBA" id="ARBA00004964"/>
    </source>
</evidence>
<evidence type="ECO:0000313" key="12">
    <source>
        <dbReference type="Proteomes" id="UP000295142"/>
    </source>
</evidence>
<dbReference type="Gene3D" id="3.40.50.2000">
    <property type="entry name" value="Glycogen Phosphorylase B"/>
    <property type="match status" value="2"/>
</dbReference>
<gene>
    <name evidence="8" type="primary">glgA</name>
    <name evidence="11" type="ORF">EV655_10727</name>
</gene>
<evidence type="ECO:0000313" key="11">
    <source>
        <dbReference type="EMBL" id="TCO71135.1"/>
    </source>
</evidence>
<sequence length="475" mass="49832">MIRVLSVASECVPLVKTGGLADVVGALPAALAAEGVEMRVLLPGYPSVLARLPAAEMVWQADDLFGGPARLVQGAASGLSLFVLDAPHLYDRPGGPYLDEAGQDWPDNDARFAALSWMAARIGAEGAGDWRPDILHCHDWQAGLTPVYLKARAVDLPSVITVHNMAFRGLIPAERLAPLALPAWAFQPEGMEFYGQISALKAGLVYAWKVTTVSPTYARELAMPEFGAGLDGVIRARGADVSGILNGIDEVLWNPATDPHIAPFKEPRGKAKARAALIGEMGLSDGDGPLCVVVSRLSEQKGLDLLLAALPGLIARGGRVALLGAGDSGLEAAWHAEAEANDAVAVRIGYDEALSHRMIAGGDAILVPSRFEPCGLTQLYGLRYGTVPVVARTGGLADTVIDANPAALAAGVATGIQFAPATAEALGAALDRLCDLYADRTAFRKLQRNGMRAPVGWGPSAAAYATLFRELTTRK</sequence>
<comment type="similarity">
    <text evidence="4 8">Belongs to the glycosyltransferase 1 family. Bacterial/plant glycogen synthase subfamily.</text>
</comment>
<reference evidence="11 12" key="1">
    <citation type="submission" date="2019-03" db="EMBL/GenBank/DDBJ databases">
        <title>Genomic Encyclopedia of Type Strains, Phase IV (KMG-IV): sequencing the most valuable type-strain genomes for metagenomic binning, comparative biology and taxonomic classification.</title>
        <authorList>
            <person name="Goeker M."/>
        </authorList>
    </citation>
    <scope>NUCLEOTIDE SEQUENCE [LARGE SCALE GENOMIC DNA]</scope>
    <source>
        <strain evidence="11 12">DSM 4868</strain>
    </source>
</reference>
<dbReference type="OrthoDB" id="9808590at2"/>
<dbReference type="PANTHER" id="PTHR45825:SF11">
    <property type="entry name" value="ALPHA AMYLASE DOMAIN-CONTAINING PROTEIN"/>
    <property type="match status" value="1"/>
</dbReference>
<organism evidence="11 12">
    <name type="scientific">Rhodovulum euryhalinum</name>
    <dbReference type="NCBI Taxonomy" id="35805"/>
    <lineage>
        <taxon>Bacteria</taxon>
        <taxon>Pseudomonadati</taxon>
        <taxon>Pseudomonadota</taxon>
        <taxon>Alphaproteobacteria</taxon>
        <taxon>Rhodobacterales</taxon>
        <taxon>Paracoccaceae</taxon>
        <taxon>Rhodovulum</taxon>
    </lineage>
</organism>
<feature type="binding site" evidence="8">
    <location>
        <position position="16"/>
    </location>
    <ligand>
        <name>ADP-alpha-D-glucose</name>
        <dbReference type="ChEBI" id="CHEBI:57498"/>
    </ligand>
</feature>
<dbReference type="Pfam" id="PF00534">
    <property type="entry name" value="Glycos_transf_1"/>
    <property type="match status" value="1"/>
</dbReference>
<proteinExistence type="inferred from homology"/>
<evidence type="ECO:0000259" key="9">
    <source>
        <dbReference type="Pfam" id="PF00534"/>
    </source>
</evidence>
<dbReference type="Proteomes" id="UP000295142">
    <property type="component" value="Unassembled WGS sequence"/>
</dbReference>
<evidence type="ECO:0000256" key="1">
    <source>
        <dbReference type="ARBA" id="ARBA00001478"/>
    </source>
</evidence>
<dbReference type="AlphaFoldDB" id="A0A4R2KWQ7"/>
<dbReference type="GO" id="GO:0005829">
    <property type="term" value="C:cytosol"/>
    <property type="evidence" value="ECO:0007669"/>
    <property type="project" value="TreeGrafter"/>
</dbReference>
<dbReference type="Pfam" id="PF08323">
    <property type="entry name" value="Glyco_transf_5"/>
    <property type="match status" value="1"/>
</dbReference>
<dbReference type="GO" id="GO:0009011">
    <property type="term" value="F:alpha-1,4-glucan glucosyltransferase (ADP-glucose donor) activity"/>
    <property type="evidence" value="ECO:0007669"/>
    <property type="project" value="UniProtKB-UniRule"/>
</dbReference>
<evidence type="ECO:0000256" key="4">
    <source>
        <dbReference type="ARBA" id="ARBA00010281"/>
    </source>
</evidence>
<evidence type="ECO:0000259" key="10">
    <source>
        <dbReference type="Pfam" id="PF08323"/>
    </source>
</evidence>
<dbReference type="UniPathway" id="UPA00164"/>
<accession>A0A4R2KWQ7</accession>
<dbReference type="InterPro" id="IPR011835">
    <property type="entry name" value="GS/SS"/>
</dbReference>
<keyword evidence="12" id="KW-1185">Reference proteome</keyword>
<comment type="function">
    <text evidence="2 8">Synthesizes alpha-1,4-glucan chains using ADP-glucose.</text>
</comment>
<dbReference type="GO" id="GO:0004373">
    <property type="term" value="F:alpha-1,4-glucan glucosyltransferase (UDP-glucose donor) activity"/>
    <property type="evidence" value="ECO:0007669"/>
    <property type="project" value="InterPro"/>
</dbReference>
<dbReference type="EMBL" id="SLWW01000007">
    <property type="protein sequence ID" value="TCO71135.1"/>
    <property type="molecule type" value="Genomic_DNA"/>
</dbReference>
<dbReference type="InterPro" id="IPR001296">
    <property type="entry name" value="Glyco_trans_1"/>
</dbReference>
<evidence type="ECO:0000256" key="2">
    <source>
        <dbReference type="ARBA" id="ARBA00002764"/>
    </source>
</evidence>
<evidence type="ECO:0000256" key="6">
    <source>
        <dbReference type="ARBA" id="ARBA00022679"/>
    </source>
</evidence>